<organism evidence="1 2">
    <name type="scientific">Azonexus hydrophilus</name>
    <dbReference type="NCBI Taxonomy" id="418702"/>
    <lineage>
        <taxon>Bacteria</taxon>
        <taxon>Pseudomonadati</taxon>
        <taxon>Pseudomonadota</taxon>
        <taxon>Betaproteobacteria</taxon>
        <taxon>Rhodocyclales</taxon>
        <taxon>Azonexaceae</taxon>
        <taxon>Azonexus</taxon>
    </lineage>
</organism>
<evidence type="ECO:0000313" key="1">
    <source>
        <dbReference type="EMBL" id="WZJ19979.1"/>
    </source>
</evidence>
<sequence>MKTAPHVLMGTVSRVINEQISVTERVTAKIAVPAKIMQAVIEHLSRPDCTLLRNASNGIAGVGFYSVYKDGEKRAYTTLSLPLSALSDFLAAMPSGFDDFRATLCDAAAEWEKLPTPPTHIYLDGA</sequence>
<protein>
    <submittedName>
        <fullName evidence="1">Uncharacterized protein</fullName>
    </submittedName>
</protein>
<reference evidence="1 2" key="1">
    <citation type="submission" date="2024-04" db="EMBL/GenBank/DDBJ databases">
        <title>Dissimilatory iodate-reducing microorganisms contribute to the enrichment of iodine in groundwater.</title>
        <authorList>
            <person name="Jiang Z."/>
        </authorList>
    </citation>
    <scope>NUCLEOTIDE SEQUENCE [LARGE SCALE GENOMIC DNA]</scope>
    <source>
        <strain evidence="1 2">NCP973</strain>
    </source>
</reference>
<name>A0ABZ2XEN0_9RHOO</name>
<proteinExistence type="predicted"/>
<accession>A0ABZ2XEN0</accession>
<dbReference type="EMBL" id="CP151406">
    <property type="protein sequence ID" value="WZJ19979.1"/>
    <property type="molecule type" value="Genomic_DNA"/>
</dbReference>
<dbReference type="Proteomes" id="UP001479520">
    <property type="component" value="Chromosome"/>
</dbReference>
<dbReference type="RefSeq" id="WP_341742878.1">
    <property type="nucleotide sequence ID" value="NZ_CP151406.1"/>
</dbReference>
<gene>
    <name evidence="1" type="ORF">AADV58_08340</name>
</gene>
<evidence type="ECO:0000313" key="2">
    <source>
        <dbReference type="Proteomes" id="UP001479520"/>
    </source>
</evidence>
<keyword evidence="2" id="KW-1185">Reference proteome</keyword>